<dbReference type="Proteomes" id="UP000789366">
    <property type="component" value="Unassembled WGS sequence"/>
</dbReference>
<protein>
    <submittedName>
        <fullName evidence="1">13199_t:CDS:1</fullName>
    </submittedName>
</protein>
<organism evidence="1 2">
    <name type="scientific">Cetraspora pellucida</name>
    <dbReference type="NCBI Taxonomy" id="1433469"/>
    <lineage>
        <taxon>Eukaryota</taxon>
        <taxon>Fungi</taxon>
        <taxon>Fungi incertae sedis</taxon>
        <taxon>Mucoromycota</taxon>
        <taxon>Glomeromycotina</taxon>
        <taxon>Glomeromycetes</taxon>
        <taxon>Diversisporales</taxon>
        <taxon>Gigasporaceae</taxon>
        <taxon>Cetraspora</taxon>
    </lineage>
</organism>
<accession>A0ACA9M149</accession>
<keyword evidence="2" id="KW-1185">Reference proteome</keyword>
<proteinExistence type="predicted"/>
<evidence type="ECO:0000313" key="1">
    <source>
        <dbReference type="EMBL" id="CAG8553414.1"/>
    </source>
</evidence>
<reference evidence="1" key="1">
    <citation type="submission" date="2021-06" db="EMBL/GenBank/DDBJ databases">
        <authorList>
            <person name="Kallberg Y."/>
            <person name="Tangrot J."/>
            <person name="Rosling A."/>
        </authorList>
    </citation>
    <scope>NUCLEOTIDE SEQUENCE</scope>
    <source>
        <strain evidence="1">28 12/20/2015</strain>
    </source>
</reference>
<sequence length="89" mass="10027">MESEHIVAKAHIDTCAIELKHIFGTFVNDHIDNSMMNSIVPEHIIEAFSEIHNDNSIVESGHTFENCIDNSIINSKTLAKYMNNNIVES</sequence>
<evidence type="ECO:0000313" key="2">
    <source>
        <dbReference type="Proteomes" id="UP000789366"/>
    </source>
</evidence>
<comment type="caution">
    <text evidence="1">The sequence shown here is derived from an EMBL/GenBank/DDBJ whole genome shotgun (WGS) entry which is preliminary data.</text>
</comment>
<name>A0ACA9M149_9GLOM</name>
<feature type="non-terminal residue" evidence="1">
    <location>
        <position position="89"/>
    </location>
</feature>
<dbReference type="EMBL" id="CAJVPW010005334">
    <property type="protein sequence ID" value="CAG8553414.1"/>
    <property type="molecule type" value="Genomic_DNA"/>
</dbReference>
<gene>
    <name evidence="1" type="ORF">SPELUC_LOCUS5303</name>
</gene>